<comment type="function">
    <text evidence="4">Involved in iron-sulfur (Fe-S) cluster assembly. May act as a regulator of Fe-S biogenesis.</text>
</comment>
<dbReference type="GO" id="GO:0008198">
    <property type="term" value="F:ferrous iron binding"/>
    <property type="evidence" value="ECO:0007669"/>
    <property type="project" value="TreeGrafter"/>
</dbReference>
<dbReference type="SUPFAM" id="SSF55387">
    <property type="entry name" value="Frataxin/Nqo15-like"/>
    <property type="match status" value="1"/>
</dbReference>
<dbReference type="InterPro" id="IPR047584">
    <property type="entry name" value="CyaY"/>
</dbReference>
<gene>
    <name evidence="4 5" type="primary">cyaY</name>
    <name evidence="5" type="ORF">GCM10011348_08980</name>
</gene>
<comment type="similarity">
    <text evidence="1 4">Belongs to the frataxin family.</text>
</comment>
<organism evidence="5 6">
    <name type="scientific">Marinobacterium nitratireducens</name>
    <dbReference type="NCBI Taxonomy" id="518897"/>
    <lineage>
        <taxon>Bacteria</taxon>
        <taxon>Pseudomonadati</taxon>
        <taxon>Pseudomonadota</taxon>
        <taxon>Gammaproteobacteria</taxon>
        <taxon>Oceanospirillales</taxon>
        <taxon>Oceanospirillaceae</taxon>
        <taxon>Marinobacterium</taxon>
    </lineage>
</organism>
<evidence type="ECO:0000313" key="5">
    <source>
        <dbReference type="EMBL" id="GGO78039.1"/>
    </source>
</evidence>
<evidence type="ECO:0000256" key="2">
    <source>
        <dbReference type="ARBA" id="ARBA00022723"/>
    </source>
</evidence>
<keyword evidence="3 4" id="KW-0408">Iron</keyword>
<comment type="caution">
    <text evidence="5">The sequence shown here is derived from an EMBL/GenBank/DDBJ whole genome shotgun (WGS) entry which is preliminary data.</text>
</comment>
<dbReference type="Gene3D" id="3.30.920.10">
    <property type="entry name" value="Frataxin/CyaY"/>
    <property type="match status" value="1"/>
</dbReference>
<dbReference type="HAMAP" id="MF_00142">
    <property type="entry name" value="CyaY"/>
    <property type="match status" value="1"/>
</dbReference>
<keyword evidence="2 4" id="KW-0479">Metal-binding</keyword>
<dbReference type="PANTHER" id="PTHR16821">
    <property type="entry name" value="FRATAXIN"/>
    <property type="match status" value="1"/>
</dbReference>
<dbReference type="InterPro" id="IPR002908">
    <property type="entry name" value="Frataxin/CyaY"/>
</dbReference>
<protein>
    <recommendedName>
        <fullName evidence="4">Iron-sulfur cluster assembly protein CyaY</fullName>
    </recommendedName>
</protein>
<dbReference type="GO" id="GO:0005829">
    <property type="term" value="C:cytosol"/>
    <property type="evidence" value="ECO:0007669"/>
    <property type="project" value="TreeGrafter"/>
</dbReference>
<dbReference type="PROSITE" id="PS50810">
    <property type="entry name" value="FRATAXIN_2"/>
    <property type="match status" value="1"/>
</dbReference>
<dbReference type="Pfam" id="PF01491">
    <property type="entry name" value="Frataxin_Cyay"/>
    <property type="match status" value="1"/>
</dbReference>
<dbReference type="EMBL" id="BMLT01000002">
    <property type="protein sequence ID" value="GGO78039.1"/>
    <property type="molecule type" value="Genomic_DNA"/>
</dbReference>
<name>A0A917Z8F8_9GAMM</name>
<proteinExistence type="inferred from homology"/>
<dbReference type="AlphaFoldDB" id="A0A917Z8F8"/>
<dbReference type="NCBIfam" id="TIGR03421">
    <property type="entry name" value="FeS_CyaY"/>
    <property type="match status" value="1"/>
</dbReference>
<keyword evidence="6" id="KW-1185">Reference proteome</keyword>
<evidence type="ECO:0000256" key="4">
    <source>
        <dbReference type="HAMAP-Rule" id="MF_00142"/>
    </source>
</evidence>
<accession>A0A917Z8F8</accession>
<dbReference type="Proteomes" id="UP000599578">
    <property type="component" value="Unassembled WGS sequence"/>
</dbReference>
<evidence type="ECO:0000256" key="1">
    <source>
        <dbReference type="ARBA" id="ARBA00008183"/>
    </source>
</evidence>
<dbReference type="GO" id="GO:0008199">
    <property type="term" value="F:ferric iron binding"/>
    <property type="evidence" value="ECO:0007669"/>
    <property type="project" value="InterPro"/>
</dbReference>
<dbReference type="RefSeq" id="WP_188858774.1">
    <property type="nucleotide sequence ID" value="NZ_BMLT01000002.1"/>
</dbReference>
<dbReference type="GO" id="GO:0016226">
    <property type="term" value="P:iron-sulfur cluster assembly"/>
    <property type="evidence" value="ECO:0007669"/>
    <property type="project" value="UniProtKB-UniRule"/>
</dbReference>
<reference evidence="5 6" key="1">
    <citation type="journal article" date="2014" name="Int. J. Syst. Evol. Microbiol.">
        <title>Complete genome sequence of Corynebacterium casei LMG S-19264T (=DSM 44701T), isolated from a smear-ripened cheese.</title>
        <authorList>
            <consortium name="US DOE Joint Genome Institute (JGI-PGF)"/>
            <person name="Walter F."/>
            <person name="Albersmeier A."/>
            <person name="Kalinowski J."/>
            <person name="Ruckert C."/>
        </authorList>
    </citation>
    <scope>NUCLEOTIDE SEQUENCE [LARGE SCALE GENOMIC DNA]</scope>
    <source>
        <strain evidence="5 6">CGMCC 1.7286</strain>
    </source>
</reference>
<dbReference type="SMART" id="SM01219">
    <property type="entry name" value="Frataxin_Cyay"/>
    <property type="match status" value="1"/>
</dbReference>
<evidence type="ECO:0000313" key="6">
    <source>
        <dbReference type="Proteomes" id="UP000599578"/>
    </source>
</evidence>
<dbReference type="InterPro" id="IPR036524">
    <property type="entry name" value="Frataxin/CyaY_sf"/>
</dbReference>
<dbReference type="PANTHER" id="PTHR16821:SF2">
    <property type="entry name" value="FRATAXIN, MITOCHONDRIAL"/>
    <property type="match status" value="1"/>
</dbReference>
<evidence type="ECO:0000256" key="3">
    <source>
        <dbReference type="ARBA" id="ARBA00023004"/>
    </source>
</evidence>
<sequence>MTESEFNDRVDQTIEAIEEVLDDADSDLDYEAQGGMLTVKCENGSQVIFTRQPPVSQLWVAARNGGFHFDFDPASQRWLRDSDQAPLAEVLSDIFQAQAGEDFSFPF</sequence>